<gene>
    <name evidence="3" type="primary">cbhA</name>
    <name evidence="3" type="ORF">SK3146_04962</name>
</gene>
<dbReference type="InterPro" id="IPR013783">
    <property type="entry name" value="Ig-like_fold"/>
</dbReference>
<evidence type="ECO:0000313" key="4">
    <source>
        <dbReference type="Proteomes" id="UP001057134"/>
    </source>
</evidence>
<protein>
    <submittedName>
        <fullName evidence="3">Exoglucanase A</fullName>
        <ecNumber evidence="3">3.2.1.91</ecNumber>
    </submittedName>
</protein>
<feature type="domain" description="Fibronectin type-III" evidence="2">
    <location>
        <begin position="31"/>
        <end position="117"/>
    </location>
</feature>
<proteinExistence type="predicted"/>
<keyword evidence="3" id="KW-0326">Glycosidase</keyword>
<keyword evidence="4" id="KW-1185">Reference proteome</keyword>
<dbReference type="Gene3D" id="2.60.40.10">
    <property type="entry name" value="Immunoglobulins"/>
    <property type="match status" value="1"/>
</dbReference>
<dbReference type="InterPro" id="IPR036116">
    <property type="entry name" value="FN3_sf"/>
</dbReference>
<accession>A0ABY4RUF0</accession>
<keyword evidence="3" id="KW-0378">Hydrolase</keyword>
<reference evidence="3" key="1">
    <citation type="submission" date="2018-02" db="EMBL/GenBank/DDBJ databases">
        <authorList>
            <person name="Kim S.-K."/>
            <person name="Jung H.-I."/>
            <person name="Lee S.-W."/>
        </authorList>
    </citation>
    <scope>NUCLEOTIDE SEQUENCE</scope>
    <source>
        <strain evidence="3">SK3146</strain>
    </source>
</reference>
<feature type="region of interest" description="Disordered" evidence="1">
    <location>
        <begin position="263"/>
        <end position="284"/>
    </location>
</feature>
<dbReference type="PROSITE" id="PS50853">
    <property type="entry name" value="FN3"/>
    <property type="match status" value="1"/>
</dbReference>
<dbReference type="RefSeq" id="WP_249861281.1">
    <property type="nucleotide sequence ID" value="NZ_CP027059.1"/>
</dbReference>
<reference evidence="3" key="2">
    <citation type="journal article" date="2021" name="J Anim Sci Technol">
        <title>Complete genome sequence of Paenibacillus konkukensis sp. nov. SK3146 as a potential probiotic strain.</title>
        <authorList>
            <person name="Jung H.I."/>
            <person name="Park S."/>
            <person name="Niu K.M."/>
            <person name="Lee S.W."/>
            <person name="Kothari D."/>
            <person name="Yi K.J."/>
            <person name="Kim S.K."/>
        </authorList>
    </citation>
    <scope>NUCLEOTIDE SEQUENCE</scope>
    <source>
        <strain evidence="3">SK3146</strain>
    </source>
</reference>
<dbReference type="SMART" id="SM00060">
    <property type="entry name" value="FN3"/>
    <property type="match status" value="1"/>
</dbReference>
<dbReference type="EC" id="3.2.1.91" evidence="3"/>
<dbReference type="InterPro" id="IPR003961">
    <property type="entry name" value="FN3_dom"/>
</dbReference>
<organism evidence="3 4">
    <name type="scientific">Paenibacillus konkukensis</name>
    <dbReference type="NCBI Taxonomy" id="2020716"/>
    <lineage>
        <taxon>Bacteria</taxon>
        <taxon>Bacillati</taxon>
        <taxon>Bacillota</taxon>
        <taxon>Bacilli</taxon>
        <taxon>Bacillales</taxon>
        <taxon>Paenibacillaceae</taxon>
        <taxon>Paenibacillus</taxon>
    </lineage>
</organism>
<dbReference type="SUPFAM" id="SSF49265">
    <property type="entry name" value="Fibronectin type III"/>
    <property type="match status" value="1"/>
</dbReference>
<name>A0ABY4RUF0_9BACL</name>
<dbReference type="Pfam" id="PF00041">
    <property type="entry name" value="fn3"/>
    <property type="match status" value="1"/>
</dbReference>
<dbReference type="EMBL" id="CP027059">
    <property type="protein sequence ID" value="UQZ85673.1"/>
    <property type="molecule type" value="Genomic_DNA"/>
</dbReference>
<dbReference type="CDD" id="cd00063">
    <property type="entry name" value="FN3"/>
    <property type="match status" value="1"/>
</dbReference>
<feature type="compositionally biased region" description="Polar residues" evidence="1">
    <location>
        <begin position="268"/>
        <end position="284"/>
    </location>
</feature>
<evidence type="ECO:0000259" key="2">
    <source>
        <dbReference type="PROSITE" id="PS50853"/>
    </source>
</evidence>
<sequence>MAGENDSPADNSVYYEDWAGGEGVTVINTVPPNEVTQLIVADVRATRVTLSWTASTSPTIAAYDIYNGSAPVGTTAATTYTVDGLSPQTAYTFTVRAKSQDGLSSSGVSVMVTTLAQTYALSMNGVNEYILTSPLSFDTVIMDMNASPKAGGYSAYLDASRGIALTTFGRDSSGRDFLQSGWKSVMVDGIDKTSLVGTTTVLPSGQRTVVVLSLVSPGKAPVALFSNQLGAIPMKGLLYSVQFLLNGHVIAYYDFTKPFTGPDVPDRSGNNQTAKLQGGTWVSN</sequence>
<evidence type="ECO:0000256" key="1">
    <source>
        <dbReference type="SAM" id="MobiDB-lite"/>
    </source>
</evidence>
<dbReference type="Proteomes" id="UP001057134">
    <property type="component" value="Chromosome"/>
</dbReference>
<dbReference type="GO" id="GO:0016162">
    <property type="term" value="F:cellulose 1,4-beta-cellobiosidase activity"/>
    <property type="evidence" value="ECO:0007669"/>
    <property type="project" value="UniProtKB-EC"/>
</dbReference>
<evidence type="ECO:0000313" key="3">
    <source>
        <dbReference type="EMBL" id="UQZ85673.1"/>
    </source>
</evidence>